<gene>
    <name evidence="1" type="ORF">Tco_0988452</name>
</gene>
<reference evidence="1" key="2">
    <citation type="submission" date="2022-01" db="EMBL/GenBank/DDBJ databases">
        <authorList>
            <person name="Yamashiro T."/>
            <person name="Shiraishi A."/>
            <person name="Satake H."/>
            <person name="Nakayama K."/>
        </authorList>
    </citation>
    <scope>NUCLEOTIDE SEQUENCE</scope>
</reference>
<name>A0ABQ5ER10_9ASTR</name>
<organism evidence="1 2">
    <name type="scientific">Tanacetum coccineum</name>
    <dbReference type="NCBI Taxonomy" id="301880"/>
    <lineage>
        <taxon>Eukaryota</taxon>
        <taxon>Viridiplantae</taxon>
        <taxon>Streptophyta</taxon>
        <taxon>Embryophyta</taxon>
        <taxon>Tracheophyta</taxon>
        <taxon>Spermatophyta</taxon>
        <taxon>Magnoliopsida</taxon>
        <taxon>eudicotyledons</taxon>
        <taxon>Gunneridae</taxon>
        <taxon>Pentapetalae</taxon>
        <taxon>asterids</taxon>
        <taxon>campanulids</taxon>
        <taxon>Asterales</taxon>
        <taxon>Asteraceae</taxon>
        <taxon>Asteroideae</taxon>
        <taxon>Anthemideae</taxon>
        <taxon>Anthemidinae</taxon>
        <taxon>Tanacetum</taxon>
    </lineage>
</organism>
<evidence type="ECO:0000313" key="1">
    <source>
        <dbReference type="EMBL" id="GJT53398.1"/>
    </source>
</evidence>
<accession>A0ABQ5ER10</accession>
<reference evidence="1" key="1">
    <citation type="journal article" date="2022" name="Int. J. Mol. Sci.">
        <title>Draft Genome of Tanacetum Coccineum: Genomic Comparison of Closely Related Tanacetum-Family Plants.</title>
        <authorList>
            <person name="Yamashiro T."/>
            <person name="Shiraishi A."/>
            <person name="Nakayama K."/>
            <person name="Satake H."/>
        </authorList>
    </citation>
    <scope>NUCLEOTIDE SEQUENCE</scope>
</reference>
<dbReference type="PANTHER" id="PTHR33067:SF9">
    <property type="entry name" value="RNA-DIRECTED DNA POLYMERASE"/>
    <property type="match status" value="1"/>
</dbReference>
<proteinExistence type="predicted"/>
<protein>
    <submittedName>
        <fullName evidence="1">Uncharacterized protein</fullName>
    </submittedName>
</protein>
<dbReference type="PANTHER" id="PTHR33067">
    <property type="entry name" value="RNA-DIRECTED DNA POLYMERASE-RELATED"/>
    <property type="match status" value="1"/>
</dbReference>
<dbReference type="Proteomes" id="UP001151760">
    <property type="component" value="Unassembled WGS sequence"/>
</dbReference>
<evidence type="ECO:0000313" key="2">
    <source>
        <dbReference type="Proteomes" id="UP001151760"/>
    </source>
</evidence>
<dbReference type="EMBL" id="BQNB010016583">
    <property type="protein sequence ID" value="GJT53398.1"/>
    <property type="molecule type" value="Genomic_DNA"/>
</dbReference>
<sequence>MLRVFPMSLTGAASQWLRNEPSGLDVPTRQILDSKGAIPTKTAADAKIAIQEMAEYSQKMHNETSSKARSIETSDGLAAIQAQLNNLGREIKKVNEKVYAAQVGCELCKGPHYTKDYPLKEEGKTLEEAHYTQFRAPYQPGGKYRVAWPGFYQHNNRNCSYPDRRQTLKESPTKFMAESAKRHEEKSNIIKEIRASTDAAIRNQGASINSLEIQIGQMSKVLQERGIGLPDSTEPNPRDFVKSISTAKVNSSAIHLLFPSQLHGYYYDDWKEAREVQILETYDHTLPQKEKDPGSFTLPYFIHDICFDKALVDLGASVSVMPFSTYSNLGLGEAINESFDPLFGNYIELYDLDVPLEPRMNQDDSEPNLDFINNPAYKSCYKMKFSCTIRTRVIMEGRIKQGL</sequence>
<keyword evidence="2" id="KW-1185">Reference proteome</keyword>
<comment type="caution">
    <text evidence="1">The sequence shown here is derived from an EMBL/GenBank/DDBJ whole genome shotgun (WGS) entry which is preliminary data.</text>
</comment>